<dbReference type="Proteomes" id="UP001163046">
    <property type="component" value="Unassembled WGS sequence"/>
</dbReference>
<evidence type="ECO:0000313" key="3">
    <source>
        <dbReference type="EMBL" id="KAJ7360561.1"/>
    </source>
</evidence>
<evidence type="ECO:0000259" key="2">
    <source>
        <dbReference type="Pfam" id="PF17213"/>
    </source>
</evidence>
<dbReference type="GO" id="GO:1904158">
    <property type="term" value="P:axonemal central apparatus assembly"/>
    <property type="evidence" value="ECO:0007669"/>
    <property type="project" value="TreeGrafter"/>
</dbReference>
<sequence length="587" mass="63379">MPTEEISYSQRLVLRIAQSSSRHVISVSGQGNEPKLEFSSTLIEFGPVLPHSAGDEKEVIVRNPSSFPVEIYSLEFDKQYLDEEKMLRIMKGYDEYNTILLPPRHPGDKLPQEVLDAFNEQQRKKEAEEKEKAEAAAAAAAAQAEKAAEEGGDGAAPPTIATLPPSASGERDGGKAGSDAGDGAKDDSSSLGVGELEITPVSAAIARYLGIDLTAEGRAARNRRGIAVVLHGAPLSGKTATAVSLAKMYGAALLTIDGVVIEAISNGNTSAAQRAKELCASAARAAKEAEQTADSIQLNQPTGGLSVEAVTALGAASGPAASTAGSVTGAQSFLGKDRKTSTIAGGPRGGGAGKNIPQLQQSPPGTPPQAAPLGRKLSVSASVAGEDGLYSCLLPEDLLVELLAERLQLSDCQRGIVVDGLESLFSPNMMGSANAILRAFNNRKYIFFVTLMLDQAKLKAAEEKKKEEQAKLEKQKEEEEKRRLEEMSEDEYDALTEEEKAEVDRKHLEQKKERRKRELERQEKEKKERELQALMEEKRLEEERFLCVCFSVPSVVTRKETSRYSASGRAWCQERSRPKGEEAREEQ</sequence>
<feature type="region of interest" description="Disordered" evidence="1">
    <location>
        <begin position="336"/>
        <end position="373"/>
    </location>
</feature>
<keyword evidence="4" id="KW-1185">Reference proteome</keyword>
<protein>
    <recommendedName>
        <fullName evidence="2">Hydin adenylate kinase-like domain-containing protein</fullName>
    </recommendedName>
</protein>
<dbReference type="GO" id="GO:0003341">
    <property type="term" value="P:cilium movement"/>
    <property type="evidence" value="ECO:0007669"/>
    <property type="project" value="TreeGrafter"/>
</dbReference>
<dbReference type="Gene3D" id="3.40.50.300">
    <property type="entry name" value="P-loop containing nucleotide triphosphate hydrolases"/>
    <property type="match status" value="1"/>
</dbReference>
<feature type="region of interest" description="Disordered" evidence="1">
    <location>
        <begin position="467"/>
        <end position="529"/>
    </location>
</feature>
<feature type="compositionally biased region" description="Basic and acidic residues" evidence="1">
    <location>
        <begin position="467"/>
        <end position="486"/>
    </location>
</feature>
<feature type="region of interest" description="Disordered" evidence="1">
    <location>
        <begin position="558"/>
        <end position="587"/>
    </location>
</feature>
<proteinExistence type="predicted"/>
<accession>A0A9W9YP73</accession>
<feature type="compositionally biased region" description="Acidic residues" evidence="1">
    <location>
        <begin position="487"/>
        <end position="501"/>
    </location>
</feature>
<evidence type="ECO:0000256" key="1">
    <source>
        <dbReference type="SAM" id="MobiDB-lite"/>
    </source>
</evidence>
<dbReference type="InterPro" id="IPR033305">
    <property type="entry name" value="Hydin-like"/>
</dbReference>
<dbReference type="OrthoDB" id="6287718at2759"/>
<dbReference type="GO" id="GO:0005930">
    <property type="term" value="C:axoneme"/>
    <property type="evidence" value="ECO:0007669"/>
    <property type="project" value="TreeGrafter"/>
</dbReference>
<dbReference type="PANTHER" id="PTHR23053:SF0">
    <property type="entry name" value="HYDROCEPHALUS-INDUCING PROTEIN HOMOLOG"/>
    <property type="match status" value="1"/>
</dbReference>
<dbReference type="InterPro" id="IPR027417">
    <property type="entry name" value="P-loop_NTPase"/>
</dbReference>
<dbReference type="AlphaFoldDB" id="A0A9W9YP73"/>
<dbReference type="PANTHER" id="PTHR23053">
    <property type="entry name" value="DLEC1 DELETED IN LUNG AND ESOPHAGEAL CANCER 1"/>
    <property type="match status" value="1"/>
</dbReference>
<feature type="compositionally biased region" description="Basic and acidic residues" evidence="1">
    <location>
        <begin position="121"/>
        <end position="134"/>
    </location>
</feature>
<feature type="compositionally biased region" description="Low complexity" evidence="1">
    <location>
        <begin position="135"/>
        <end position="145"/>
    </location>
</feature>
<dbReference type="SUPFAM" id="SSF52540">
    <property type="entry name" value="P-loop containing nucleoside triphosphate hydrolases"/>
    <property type="match status" value="1"/>
</dbReference>
<organism evidence="3 4">
    <name type="scientific">Desmophyllum pertusum</name>
    <dbReference type="NCBI Taxonomy" id="174260"/>
    <lineage>
        <taxon>Eukaryota</taxon>
        <taxon>Metazoa</taxon>
        <taxon>Cnidaria</taxon>
        <taxon>Anthozoa</taxon>
        <taxon>Hexacorallia</taxon>
        <taxon>Scleractinia</taxon>
        <taxon>Caryophylliina</taxon>
        <taxon>Caryophylliidae</taxon>
        <taxon>Desmophyllum</taxon>
    </lineage>
</organism>
<dbReference type="InterPro" id="IPR033768">
    <property type="entry name" value="Hydin_ADK"/>
</dbReference>
<name>A0A9W9YP73_9CNID</name>
<comment type="caution">
    <text evidence="3">The sequence shown here is derived from an EMBL/GenBank/DDBJ whole genome shotgun (WGS) entry which is preliminary data.</text>
</comment>
<dbReference type="Pfam" id="PF17213">
    <property type="entry name" value="Hydin_ADK"/>
    <property type="match status" value="1"/>
</dbReference>
<feature type="compositionally biased region" description="Basic and acidic residues" evidence="1">
    <location>
        <begin position="572"/>
        <end position="587"/>
    </location>
</feature>
<evidence type="ECO:0000313" key="4">
    <source>
        <dbReference type="Proteomes" id="UP001163046"/>
    </source>
</evidence>
<feature type="compositionally biased region" description="Basic and acidic residues" evidence="1">
    <location>
        <begin position="502"/>
        <end position="529"/>
    </location>
</feature>
<gene>
    <name evidence="3" type="ORF">OS493_015665</name>
</gene>
<feature type="domain" description="Hydin adenylate kinase-like" evidence="2">
    <location>
        <begin position="227"/>
        <end position="421"/>
    </location>
</feature>
<reference evidence="3" key="1">
    <citation type="submission" date="2023-01" db="EMBL/GenBank/DDBJ databases">
        <title>Genome assembly of the deep-sea coral Lophelia pertusa.</title>
        <authorList>
            <person name="Herrera S."/>
            <person name="Cordes E."/>
        </authorList>
    </citation>
    <scope>NUCLEOTIDE SEQUENCE</scope>
    <source>
        <strain evidence="3">USNM1676648</strain>
        <tissue evidence="3">Polyp</tissue>
    </source>
</reference>
<dbReference type="EMBL" id="MU827309">
    <property type="protein sequence ID" value="KAJ7360561.1"/>
    <property type="molecule type" value="Genomic_DNA"/>
</dbReference>
<feature type="region of interest" description="Disordered" evidence="1">
    <location>
        <begin position="121"/>
        <end position="191"/>
    </location>
</feature>